<feature type="transmembrane region" description="Helical" evidence="3">
    <location>
        <begin position="12"/>
        <end position="32"/>
    </location>
</feature>
<feature type="transmembrane region" description="Helical" evidence="3">
    <location>
        <begin position="251"/>
        <end position="272"/>
    </location>
</feature>
<evidence type="ECO:0000256" key="1">
    <source>
        <dbReference type="ARBA" id="ARBA00022801"/>
    </source>
</evidence>
<dbReference type="NCBIfam" id="TIGR01076">
    <property type="entry name" value="sortase_fam"/>
    <property type="match status" value="1"/>
</dbReference>
<dbReference type="Gene3D" id="2.40.260.10">
    <property type="entry name" value="Sortase"/>
    <property type="match status" value="1"/>
</dbReference>
<dbReference type="NCBIfam" id="NF033745">
    <property type="entry name" value="class_C_sortase"/>
    <property type="match status" value="1"/>
</dbReference>
<keyword evidence="3" id="KW-0812">Transmembrane</keyword>
<evidence type="ECO:0000256" key="3">
    <source>
        <dbReference type="SAM" id="Phobius"/>
    </source>
</evidence>
<dbReference type="AlphaFoldDB" id="A0A9D1X883"/>
<organism evidence="4 5">
    <name type="scientific">Candidatus Anaerobutyricum stercoripullorum</name>
    <dbReference type="NCBI Taxonomy" id="2838456"/>
    <lineage>
        <taxon>Bacteria</taxon>
        <taxon>Bacillati</taxon>
        <taxon>Bacillota</taxon>
        <taxon>Clostridia</taxon>
        <taxon>Lachnospirales</taxon>
        <taxon>Lachnospiraceae</taxon>
        <taxon>Anaerobutyricum</taxon>
    </lineage>
</organism>
<accession>A0A9D1X883</accession>
<dbReference type="SUPFAM" id="SSF63817">
    <property type="entry name" value="Sortase"/>
    <property type="match status" value="1"/>
</dbReference>
<dbReference type="InterPro" id="IPR005754">
    <property type="entry name" value="Sortase"/>
</dbReference>
<evidence type="ECO:0000256" key="2">
    <source>
        <dbReference type="PIRSR" id="PIRSR605754-1"/>
    </source>
</evidence>
<sequence length="294" mass="33428">MKTDKRDRRGKSRIVTVIIFCIFLAGVSLLLYPTVSDFWNRWHQSRAIIDYTQQVDELKQEDYERMWGEAEKYNERLRSNPDRYVMTEKDREEYDSLLNVSDTGIMCYIEIPAIDCSLPVYHGTDDAVLQSSVGHLEGSSLPVGGEGTHCVISGHRGLPSARLFTDLDKLKEGDIFLLRVLERTLTYEVDQITVVEPEDMSQLEIVEGEDLCTLVTCTPYGINTHRLLVRGHRIPNREEDTKEKSRVSSPVIPAAAAGAILVLAVLAAGILVRRRRRMNKEEANEHAVDKKRKI</sequence>
<keyword evidence="3" id="KW-1133">Transmembrane helix</keyword>
<gene>
    <name evidence="4" type="ORF">H9849_09395</name>
</gene>
<reference evidence="4" key="2">
    <citation type="submission" date="2021-04" db="EMBL/GenBank/DDBJ databases">
        <authorList>
            <person name="Gilroy R."/>
        </authorList>
    </citation>
    <scope>NUCLEOTIDE SEQUENCE</scope>
    <source>
        <strain evidence="4">ChiSxjej3B15-1167</strain>
    </source>
</reference>
<dbReference type="InterPro" id="IPR042002">
    <property type="entry name" value="Sortase_C"/>
</dbReference>
<dbReference type="CDD" id="cd12087">
    <property type="entry name" value="TM_EGFR-like"/>
    <property type="match status" value="1"/>
</dbReference>
<proteinExistence type="predicted"/>
<dbReference type="CDD" id="cd05827">
    <property type="entry name" value="Sortase_C"/>
    <property type="match status" value="1"/>
</dbReference>
<dbReference type="Proteomes" id="UP000886805">
    <property type="component" value="Unassembled WGS sequence"/>
</dbReference>
<reference evidence="4" key="1">
    <citation type="journal article" date="2021" name="PeerJ">
        <title>Extensive microbial diversity within the chicken gut microbiome revealed by metagenomics and culture.</title>
        <authorList>
            <person name="Gilroy R."/>
            <person name="Ravi A."/>
            <person name="Getino M."/>
            <person name="Pursley I."/>
            <person name="Horton D.L."/>
            <person name="Alikhan N.F."/>
            <person name="Baker D."/>
            <person name="Gharbi K."/>
            <person name="Hall N."/>
            <person name="Watson M."/>
            <person name="Adriaenssens E.M."/>
            <person name="Foster-Nyarko E."/>
            <person name="Jarju S."/>
            <person name="Secka A."/>
            <person name="Antonio M."/>
            <person name="Oren A."/>
            <person name="Chaudhuri R.R."/>
            <person name="La Ragione R."/>
            <person name="Hildebrand F."/>
            <person name="Pallen M.J."/>
        </authorList>
    </citation>
    <scope>NUCLEOTIDE SEQUENCE</scope>
    <source>
        <strain evidence="4">ChiSxjej3B15-1167</strain>
    </source>
</reference>
<evidence type="ECO:0000313" key="4">
    <source>
        <dbReference type="EMBL" id="HIX73220.1"/>
    </source>
</evidence>
<protein>
    <submittedName>
        <fullName evidence="4">Class C sortase</fullName>
    </submittedName>
</protein>
<feature type="active site" description="Proton donor/acceptor" evidence="2">
    <location>
        <position position="155"/>
    </location>
</feature>
<feature type="active site" description="Acyl-thioester intermediate" evidence="2">
    <location>
        <position position="217"/>
    </location>
</feature>
<keyword evidence="1" id="KW-0378">Hydrolase</keyword>
<dbReference type="GO" id="GO:0016787">
    <property type="term" value="F:hydrolase activity"/>
    <property type="evidence" value="ECO:0007669"/>
    <property type="project" value="UniProtKB-KW"/>
</dbReference>
<comment type="caution">
    <text evidence="4">The sequence shown here is derived from an EMBL/GenBank/DDBJ whole genome shotgun (WGS) entry which is preliminary data.</text>
</comment>
<dbReference type="InterPro" id="IPR023365">
    <property type="entry name" value="Sortase_dom-sf"/>
</dbReference>
<keyword evidence="3" id="KW-0472">Membrane</keyword>
<dbReference type="EMBL" id="DXEQ01000285">
    <property type="protein sequence ID" value="HIX73220.1"/>
    <property type="molecule type" value="Genomic_DNA"/>
</dbReference>
<dbReference type="Pfam" id="PF04203">
    <property type="entry name" value="Sortase"/>
    <property type="match status" value="1"/>
</dbReference>
<evidence type="ECO:0000313" key="5">
    <source>
        <dbReference type="Proteomes" id="UP000886805"/>
    </source>
</evidence>
<name>A0A9D1X883_9FIRM</name>